<keyword evidence="2" id="KW-1185">Reference proteome</keyword>
<evidence type="ECO:0000313" key="1">
    <source>
        <dbReference type="EMBL" id="TWT91481.1"/>
    </source>
</evidence>
<dbReference type="RefSeq" id="WP_146581366.1">
    <property type="nucleotide sequence ID" value="NZ_SJPM01000015.1"/>
</dbReference>
<dbReference type="Proteomes" id="UP000316213">
    <property type="component" value="Unassembled WGS sequence"/>
</dbReference>
<dbReference type="InterPro" id="IPR034660">
    <property type="entry name" value="DinB/YfiT-like"/>
</dbReference>
<organism evidence="1 2">
    <name type="scientific">Neorhodopirellula pilleata</name>
    <dbReference type="NCBI Taxonomy" id="2714738"/>
    <lineage>
        <taxon>Bacteria</taxon>
        <taxon>Pseudomonadati</taxon>
        <taxon>Planctomycetota</taxon>
        <taxon>Planctomycetia</taxon>
        <taxon>Pirellulales</taxon>
        <taxon>Pirellulaceae</taxon>
        <taxon>Neorhodopirellula</taxon>
    </lineage>
</organism>
<dbReference type="SUPFAM" id="SSF109854">
    <property type="entry name" value="DinB/YfiT-like putative metalloenzymes"/>
    <property type="match status" value="1"/>
</dbReference>
<reference evidence="1 2" key="1">
    <citation type="submission" date="2019-02" db="EMBL/GenBank/DDBJ databases">
        <title>Deep-cultivation of Planctomycetes and their phenomic and genomic characterization uncovers novel biology.</title>
        <authorList>
            <person name="Wiegand S."/>
            <person name="Jogler M."/>
            <person name="Boedeker C."/>
            <person name="Pinto D."/>
            <person name="Vollmers J."/>
            <person name="Rivas-Marin E."/>
            <person name="Kohn T."/>
            <person name="Peeters S.H."/>
            <person name="Heuer A."/>
            <person name="Rast P."/>
            <person name="Oberbeckmann S."/>
            <person name="Bunk B."/>
            <person name="Jeske O."/>
            <person name="Meyerdierks A."/>
            <person name="Storesund J.E."/>
            <person name="Kallscheuer N."/>
            <person name="Luecker S."/>
            <person name="Lage O.M."/>
            <person name="Pohl T."/>
            <person name="Merkel B.J."/>
            <person name="Hornburger P."/>
            <person name="Mueller R.-W."/>
            <person name="Bruemmer F."/>
            <person name="Labrenz M."/>
            <person name="Spormann A.M."/>
            <person name="Op Den Camp H."/>
            <person name="Overmann J."/>
            <person name="Amann R."/>
            <person name="Jetten M.S.M."/>
            <person name="Mascher T."/>
            <person name="Medema M.H."/>
            <person name="Devos D.P."/>
            <person name="Kaster A.-K."/>
            <person name="Ovreas L."/>
            <person name="Rohde M."/>
            <person name="Galperin M.Y."/>
            <person name="Jogler C."/>
        </authorList>
    </citation>
    <scope>NUCLEOTIDE SEQUENCE [LARGE SCALE GENOMIC DNA]</scope>
    <source>
        <strain evidence="1 2">Pla100</strain>
    </source>
</reference>
<dbReference type="EMBL" id="SJPM01000015">
    <property type="protein sequence ID" value="TWT91481.1"/>
    <property type="molecule type" value="Genomic_DNA"/>
</dbReference>
<proteinExistence type="predicted"/>
<dbReference type="Gene3D" id="1.20.120.450">
    <property type="entry name" value="dinb family like domain"/>
    <property type="match status" value="1"/>
</dbReference>
<name>A0A5C5ZWS7_9BACT</name>
<evidence type="ECO:0008006" key="3">
    <source>
        <dbReference type="Google" id="ProtNLM"/>
    </source>
</evidence>
<accession>A0A5C5ZWS7</accession>
<evidence type="ECO:0000313" key="2">
    <source>
        <dbReference type="Proteomes" id="UP000316213"/>
    </source>
</evidence>
<dbReference type="AlphaFoldDB" id="A0A5C5ZWS7"/>
<comment type="caution">
    <text evidence="1">The sequence shown here is derived from an EMBL/GenBank/DDBJ whole genome shotgun (WGS) entry which is preliminary data.</text>
</comment>
<sequence>MIGSMIADSAKLSVGYAERLIEGVQPDQFARFAEVGGTKIESNHPAFVLGHLSLYPCRIVEDLGGDSSAIKPSAKYDALFSPAATCLDDPEGKLYPPMEEIAQKFFTAHQAAIEALLQADDAAFKVENPNEKMRGKFATKGAMHAFYLGGHIMIHMGQISAWRRAMGLGKA</sequence>
<dbReference type="OrthoDB" id="268680at2"/>
<protein>
    <recommendedName>
        <fullName evidence="3">DinB superfamily protein</fullName>
    </recommendedName>
</protein>
<gene>
    <name evidence="1" type="ORF">Pla100_53320</name>
</gene>